<reference evidence="3 4" key="1">
    <citation type="submission" date="2016-07" db="EMBL/GenBank/DDBJ databases">
        <title>Pervasive Adenine N6-methylation of Active Genes in Fungi.</title>
        <authorList>
            <consortium name="DOE Joint Genome Institute"/>
            <person name="Mondo S.J."/>
            <person name="Dannebaum R.O."/>
            <person name="Kuo R.C."/>
            <person name="Labutti K."/>
            <person name="Haridas S."/>
            <person name="Kuo A."/>
            <person name="Salamov A."/>
            <person name="Ahrendt S.R."/>
            <person name="Lipzen A."/>
            <person name="Sullivan W."/>
            <person name="Andreopoulos W.B."/>
            <person name="Clum A."/>
            <person name="Lindquist E."/>
            <person name="Daum C."/>
            <person name="Ramamoorthy G.K."/>
            <person name="Gryganskyi A."/>
            <person name="Culley D."/>
            <person name="Magnuson J.K."/>
            <person name="James T.Y."/>
            <person name="O'Malley M.A."/>
            <person name="Stajich J.E."/>
            <person name="Spatafora J.W."/>
            <person name="Visel A."/>
            <person name="Grigoriev I.V."/>
        </authorList>
    </citation>
    <scope>NUCLEOTIDE SEQUENCE [LARGE SCALE GENOMIC DNA]</scope>
    <source>
        <strain evidence="3 4">CBS 129021</strain>
    </source>
</reference>
<comment type="caution">
    <text evidence="3">The sequence shown here is derived from an EMBL/GenBank/DDBJ whole genome shotgun (WGS) entry which is preliminary data.</text>
</comment>
<evidence type="ECO:0000313" key="3">
    <source>
        <dbReference type="EMBL" id="ORY70880.1"/>
    </source>
</evidence>
<feature type="compositionally biased region" description="Acidic residues" evidence="1">
    <location>
        <begin position="162"/>
        <end position="174"/>
    </location>
</feature>
<evidence type="ECO:0000313" key="4">
    <source>
        <dbReference type="Proteomes" id="UP000193689"/>
    </source>
</evidence>
<evidence type="ECO:0000256" key="1">
    <source>
        <dbReference type="SAM" id="MobiDB-lite"/>
    </source>
</evidence>
<dbReference type="GeneID" id="63780886"/>
<protein>
    <submittedName>
        <fullName evidence="3">Uncharacterized protein</fullName>
    </submittedName>
</protein>
<dbReference type="AlphaFoldDB" id="A0A1Y2EH29"/>
<feature type="compositionally biased region" description="Polar residues" evidence="1">
    <location>
        <begin position="125"/>
        <end position="136"/>
    </location>
</feature>
<accession>A0A1Y2EH29</accession>
<name>A0A1Y2EH29_9PEZI</name>
<dbReference type="InParanoid" id="A0A1Y2EH29"/>
<keyword evidence="2" id="KW-1133">Transmembrane helix</keyword>
<sequence length="379" mass="42185">MKEYWKFADYTHQREPIPKSDSQDLELSVTSSLKFIIDSSDVSAFDQGKTCRIFGSISRYVSDSIPAVILSNETASDQGLSPATGYEKAMSADDHCFDQVTNIAAIPQNVETLNPVVLEEPRPQPRNSAVLTQYKSPDQDKTEAVEVSSNSSQLRRIRTECSDDNTSLEEQEDLPESKSLPDNSLSPHQLEKREGKDTQPVSSGLRMKLTFTNESAIHQRLYKLCKNLCAHKSWSTCLFVAREVCYITTCLVRKLRRGPLQFAKGRIVLNRVQQHGRHTLASKIPMPETRRIIDNKPKLALYHGSVTHPLVVYENEGALPPALLYAGPRLISASIILAIMLLLNAIGYGAVTALSPCSRENVSAWPHLQAIDRDPAGLR</sequence>
<evidence type="ECO:0000256" key="2">
    <source>
        <dbReference type="SAM" id="Phobius"/>
    </source>
</evidence>
<keyword evidence="2" id="KW-0812">Transmembrane</keyword>
<dbReference type="Proteomes" id="UP000193689">
    <property type="component" value="Unassembled WGS sequence"/>
</dbReference>
<organism evidence="3 4">
    <name type="scientific">Pseudomassariella vexata</name>
    <dbReference type="NCBI Taxonomy" id="1141098"/>
    <lineage>
        <taxon>Eukaryota</taxon>
        <taxon>Fungi</taxon>
        <taxon>Dikarya</taxon>
        <taxon>Ascomycota</taxon>
        <taxon>Pezizomycotina</taxon>
        <taxon>Sordariomycetes</taxon>
        <taxon>Xylariomycetidae</taxon>
        <taxon>Amphisphaeriales</taxon>
        <taxon>Pseudomassariaceae</taxon>
        <taxon>Pseudomassariella</taxon>
    </lineage>
</organism>
<proteinExistence type="predicted"/>
<dbReference type="EMBL" id="MCFJ01000001">
    <property type="protein sequence ID" value="ORY70880.1"/>
    <property type="molecule type" value="Genomic_DNA"/>
</dbReference>
<gene>
    <name evidence="3" type="ORF">BCR38DRAFT_491508</name>
</gene>
<keyword evidence="2" id="KW-0472">Membrane</keyword>
<feature type="transmembrane region" description="Helical" evidence="2">
    <location>
        <begin position="330"/>
        <end position="351"/>
    </location>
</feature>
<dbReference type="RefSeq" id="XP_040720472.1">
    <property type="nucleotide sequence ID" value="XM_040864674.1"/>
</dbReference>
<keyword evidence="4" id="KW-1185">Reference proteome</keyword>
<feature type="region of interest" description="Disordered" evidence="1">
    <location>
        <begin position="120"/>
        <end position="203"/>
    </location>
</feature>